<proteinExistence type="predicted"/>
<reference evidence="1" key="1">
    <citation type="submission" date="2016-10" db="EMBL/GenBank/DDBJ databases">
        <authorList>
            <person name="Benchimol M."/>
            <person name="Almeida L.G."/>
            <person name="Vasconcelos A.T."/>
            <person name="Perreira-Neves A."/>
            <person name="Rosa I.A."/>
            <person name="Tasca T."/>
            <person name="Bogo M.R."/>
            <person name="de Souza W."/>
        </authorList>
    </citation>
    <scope>NUCLEOTIDE SEQUENCE [LARGE SCALE GENOMIC DNA]</scope>
    <source>
        <strain evidence="1">K</strain>
    </source>
</reference>
<dbReference type="VEuPathDB" id="TrichDB:TRFO_10847"/>
<dbReference type="GeneID" id="94830402"/>
<dbReference type="Proteomes" id="UP000179807">
    <property type="component" value="Unassembled WGS sequence"/>
</dbReference>
<protein>
    <submittedName>
        <fullName evidence="1">Uncharacterized protein</fullName>
    </submittedName>
</protein>
<dbReference type="InterPro" id="IPR016024">
    <property type="entry name" value="ARM-type_fold"/>
</dbReference>
<sequence length="444" mass="51906">MFYKCLHHIERVYATKEIADRIFSKLDFDEESFFLEELQNKKGYALSHLCLLLNYAFAERNLTKILVILKHLTQMILLVENVKLQPEFFKFHVITICLEVYKMCDDPAIYEFLFCCLCIFTKFDNSISIVLIEKEFVQFSLQYLNYYPNIILPALSNIASVSKASRDSVLTYFTIEDSMKLFRNEENLRELLMNLLLNYSIFEFSEESFESCFKLMRMFYVIIKKEMVENFTNPLFGIHNILLNLKHKINLPFSITNLVSLITSQDKCNYFSISALILADLTRFKYDELIGFNFLGFFEECFVNSESKNSEKNEICASFMLKKFILNEYCENLILSYDIITKYIENSVFCAIWELYKCVAIIFLYADNETLLILFEKGVISLLLEGIQVKQSKLFCQALHKAITVSDSLNIDIKKPEILTVLDSLQNNDSIASLIRLLQNDTES</sequence>
<dbReference type="SUPFAM" id="SSF48371">
    <property type="entry name" value="ARM repeat"/>
    <property type="match status" value="1"/>
</dbReference>
<dbReference type="RefSeq" id="XP_068348037.1">
    <property type="nucleotide sequence ID" value="XM_068495698.1"/>
</dbReference>
<evidence type="ECO:0000313" key="1">
    <source>
        <dbReference type="EMBL" id="OHS94900.1"/>
    </source>
</evidence>
<organism evidence="1 2">
    <name type="scientific">Tritrichomonas foetus</name>
    <dbReference type="NCBI Taxonomy" id="1144522"/>
    <lineage>
        <taxon>Eukaryota</taxon>
        <taxon>Metamonada</taxon>
        <taxon>Parabasalia</taxon>
        <taxon>Tritrichomonadida</taxon>
        <taxon>Tritrichomonadidae</taxon>
        <taxon>Tritrichomonas</taxon>
    </lineage>
</organism>
<gene>
    <name evidence="1" type="ORF">TRFO_10847</name>
</gene>
<comment type="caution">
    <text evidence="1">The sequence shown here is derived from an EMBL/GenBank/DDBJ whole genome shotgun (WGS) entry which is preliminary data.</text>
</comment>
<dbReference type="AlphaFoldDB" id="A0A1J4JCB3"/>
<name>A0A1J4JCB3_9EUKA</name>
<accession>A0A1J4JCB3</accession>
<evidence type="ECO:0000313" key="2">
    <source>
        <dbReference type="Proteomes" id="UP000179807"/>
    </source>
</evidence>
<dbReference type="EMBL" id="MLAK01001282">
    <property type="protein sequence ID" value="OHS94900.1"/>
    <property type="molecule type" value="Genomic_DNA"/>
</dbReference>
<keyword evidence="2" id="KW-1185">Reference proteome</keyword>